<organism evidence="5 6">
    <name type="scientific">Capsella rubella</name>
    <dbReference type="NCBI Taxonomy" id="81985"/>
    <lineage>
        <taxon>Eukaryota</taxon>
        <taxon>Viridiplantae</taxon>
        <taxon>Streptophyta</taxon>
        <taxon>Embryophyta</taxon>
        <taxon>Tracheophyta</taxon>
        <taxon>Spermatophyta</taxon>
        <taxon>Magnoliopsida</taxon>
        <taxon>eudicotyledons</taxon>
        <taxon>Gunneridae</taxon>
        <taxon>Pentapetalae</taxon>
        <taxon>rosids</taxon>
        <taxon>malvids</taxon>
        <taxon>Brassicales</taxon>
        <taxon>Brassicaceae</taxon>
        <taxon>Camelineae</taxon>
        <taxon>Capsella</taxon>
    </lineage>
</organism>
<dbReference type="KEGG" id="crb:17889190"/>
<dbReference type="PANTHER" id="PTHR14593:SF6">
    <property type="entry name" value="TRANSDUCIN FAMILY PROTEIN _ WD-40 REPEAT FAMILY PROTEIN"/>
    <property type="match status" value="1"/>
</dbReference>
<dbReference type="Pfam" id="PF23753">
    <property type="entry name" value="TPR_WDR11"/>
    <property type="match status" value="1"/>
</dbReference>
<feature type="region of interest" description="Disordered" evidence="1">
    <location>
        <begin position="623"/>
        <end position="655"/>
    </location>
</feature>
<dbReference type="Pfam" id="PF23752">
    <property type="entry name" value="Beta-prop_WDR11_2nd"/>
    <property type="match status" value="1"/>
</dbReference>
<dbReference type="InterPro" id="IPR015943">
    <property type="entry name" value="WD40/YVTN_repeat-like_dom_sf"/>
</dbReference>
<dbReference type="AlphaFoldDB" id="R0HHG9"/>
<evidence type="ECO:0000259" key="2">
    <source>
        <dbReference type="Pfam" id="PF23751"/>
    </source>
</evidence>
<dbReference type="Pfam" id="PF23751">
    <property type="entry name" value="Beta-prop_WDR11_1st"/>
    <property type="match status" value="1"/>
</dbReference>
<dbReference type="InterPro" id="IPR057854">
    <property type="entry name" value="TPR_WDR11"/>
</dbReference>
<evidence type="ECO:0000313" key="5">
    <source>
        <dbReference type="EMBL" id="EOA29109.1"/>
    </source>
</evidence>
<sequence>MWSSSDSILPGPPTRSNLYAADLSPSGLLAFASGSSVSLVDSRSLQLISTVSLPSPISCAYSTITSVRWAPIPVKRDLFYSDLLIAVGDHLGRIALVDFRLRSVRLWIEQSCDNARGKTLVCGGIQDLCWVLARPEFYVLAAIFGPSSLSLYTDSGQLFWKYDASPEFLSCIRCDPFDSRHFCVLGLKGFLLSVKVLGITENDVPLKEFQIQTDCSDLQKLEREVIANNSHSTSPASAVFPLYSANFSFSPHWKHILFAIFPRELVVFDLKYEASLYVVALPRGYAKFVNVLPDPSQEALYCLHLDGRLSIWRRKEGEQVHVLCGIEELMPTIGNSVPSPSLLTLLISQLDSTLQNMRTIHSNGLLDSSETEISFDFNNDAFLRFKTHFISISDDGKIWSWIMTFNGDGDEDFNTQTSDKLLESPTNSSQHLQSNISFEITLVGQLQLLSSTVTVLAVPTPSMTATLARGGNFPAVVVPLVALGTEAGTIDVVDVSANAVTTSFSAHSSSIRGLNWLGNSRLVSFSCSRVSKRTGGFINKLVLTCLRSGVSRGFRVMQKPERAPIRALRASSSGRYLLILFRDAPVEVWAMTKSPVLLRSLALPFTVLEWTLPTIARLEQKSLSRQPSMSSNQETNATPDDIGTPPKASDSKVVGADGLQDDASESFAFSLVNGALGVFEVYGRRIRDFRPKWPASSFISSDGLITAMAYRLPHVVTGDKLGNIRWWDVVSGNSSSFNTCREGIKKIKFSPVFAGDISRGRITVLFFDNTFSIYDLDSPDPLAISLMRPQIPGTLILELDWLPLRTSKFDSLVLCVAGTDGSFRLVEVHVDEKMTNQISSIKPPKDRFRPVPLCTPMLLPTPHALLGVKPSWFNTSSTCIDKRPHSLPGRTSSSKDLRSFMIDFPPIGDPAVLEMFLKVLEPYRTEGCLLDDEKAKLYSSLVNKGCAARFAFAAAIFGETSEALFWLQLPSAMNHVINKTANKSPEKHSDETSMLSKTTSKGPSASGFEKNCSLSESQLRLMAFEQKELWVCANERIPWHEKLEGEEAIQNRVHELVSVGNLEGAVSLLLSTSPDSSYFYPNALRAVALSSTVSKSLVELAVKVVAANMVRSDRSLSGTHLLCSVGRYQEACSQLQDAGCWTDSATLAATHLNGSDYARVLQRWAGHVVNIEHNLWRGVILYVAVGAFEEGLVAFRKAERPEIAALFIMACQETMGESWSIDSENEDVIAVNESYSLYQRKLVHLCMDTPPIFH</sequence>
<dbReference type="OrthoDB" id="1291858at2759"/>
<feature type="domain" description="WDR11 TPR" evidence="4">
    <location>
        <begin position="872"/>
        <end position="1217"/>
    </location>
</feature>
<feature type="compositionally biased region" description="Polar residues" evidence="1">
    <location>
        <begin position="992"/>
        <end position="1003"/>
    </location>
</feature>
<evidence type="ECO:0000256" key="1">
    <source>
        <dbReference type="SAM" id="MobiDB-lite"/>
    </source>
</evidence>
<dbReference type="STRING" id="81985.R0HHG9"/>
<feature type="compositionally biased region" description="Polar residues" evidence="1">
    <location>
        <begin position="623"/>
        <end position="638"/>
    </location>
</feature>
<dbReference type="PANTHER" id="PTHR14593">
    <property type="entry name" value="WD REPEAT-CONTAINING PROTEIN 11"/>
    <property type="match status" value="1"/>
</dbReference>
<dbReference type="InterPro" id="IPR039694">
    <property type="entry name" value="WDR11"/>
</dbReference>
<evidence type="ECO:0000259" key="3">
    <source>
        <dbReference type="Pfam" id="PF23752"/>
    </source>
</evidence>
<dbReference type="SUPFAM" id="SSF50978">
    <property type="entry name" value="WD40 repeat-like"/>
    <property type="match status" value="2"/>
</dbReference>
<evidence type="ECO:0000259" key="4">
    <source>
        <dbReference type="Pfam" id="PF23753"/>
    </source>
</evidence>
<dbReference type="eggNOG" id="KOG1912">
    <property type="taxonomic scope" value="Eukaryota"/>
</dbReference>
<dbReference type="InterPro" id="IPR057853">
    <property type="entry name" value="Beta-prop_WDR11_2nd"/>
</dbReference>
<dbReference type="EMBL" id="KB870808">
    <property type="protein sequence ID" value="EOA29109.1"/>
    <property type="molecule type" value="Genomic_DNA"/>
</dbReference>
<feature type="region of interest" description="Disordered" evidence="1">
    <location>
        <begin position="981"/>
        <end position="1009"/>
    </location>
</feature>
<reference evidence="6" key="1">
    <citation type="journal article" date="2013" name="Nat. Genet.">
        <title>The Capsella rubella genome and the genomic consequences of rapid mating system evolution.</title>
        <authorList>
            <person name="Slotte T."/>
            <person name="Hazzouri K.M."/>
            <person name="Agren J.A."/>
            <person name="Koenig D."/>
            <person name="Maumus F."/>
            <person name="Guo Y.L."/>
            <person name="Steige K."/>
            <person name="Platts A.E."/>
            <person name="Escobar J.S."/>
            <person name="Newman L.K."/>
            <person name="Wang W."/>
            <person name="Mandakova T."/>
            <person name="Vello E."/>
            <person name="Smith L.M."/>
            <person name="Henz S.R."/>
            <person name="Steffen J."/>
            <person name="Takuno S."/>
            <person name="Brandvain Y."/>
            <person name="Coop G."/>
            <person name="Andolfatto P."/>
            <person name="Hu T.T."/>
            <person name="Blanchette M."/>
            <person name="Clark R.M."/>
            <person name="Quesneville H."/>
            <person name="Nordborg M."/>
            <person name="Gaut B.S."/>
            <person name="Lysak M.A."/>
            <person name="Jenkins J."/>
            <person name="Grimwood J."/>
            <person name="Chapman J."/>
            <person name="Prochnik S."/>
            <person name="Shu S."/>
            <person name="Rokhsar D."/>
            <person name="Schmutz J."/>
            <person name="Weigel D."/>
            <person name="Wright S.I."/>
        </authorList>
    </citation>
    <scope>NUCLEOTIDE SEQUENCE [LARGE SCALE GENOMIC DNA]</scope>
    <source>
        <strain evidence="6">cv. Monte Gargano</strain>
    </source>
</reference>
<feature type="domain" description="WDR11 first beta-propeller" evidence="2">
    <location>
        <begin position="11"/>
        <end position="431"/>
    </location>
</feature>
<feature type="domain" description="WDR11 second beta-propeller" evidence="3">
    <location>
        <begin position="448"/>
        <end position="851"/>
    </location>
</feature>
<protein>
    <submittedName>
        <fullName evidence="5">Uncharacterized protein</fullName>
    </submittedName>
</protein>
<dbReference type="InterPro" id="IPR057852">
    <property type="entry name" value="Beta-prop_WDR11_1st"/>
</dbReference>
<evidence type="ECO:0000313" key="6">
    <source>
        <dbReference type="Proteomes" id="UP000029121"/>
    </source>
</evidence>
<dbReference type="GO" id="GO:0005737">
    <property type="term" value="C:cytoplasm"/>
    <property type="evidence" value="ECO:0007669"/>
    <property type="project" value="TreeGrafter"/>
</dbReference>
<accession>R0HHG9</accession>
<dbReference type="InterPro" id="IPR036322">
    <property type="entry name" value="WD40_repeat_dom_sf"/>
</dbReference>
<keyword evidence="6" id="KW-1185">Reference proteome</keyword>
<name>R0HHG9_9BRAS</name>
<proteinExistence type="predicted"/>
<dbReference type="Gene3D" id="2.130.10.10">
    <property type="entry name" value="YVTN repeat-like/Quinoprotein amine dehydrogenase"/>
    <property type="match status" value="3"/>
</dbReference>
<dbReference type="Proteomes" id="UP000029121">
    <property type="component" value="Unassembled WGS sequence"/>
</dbReference>
<gene>
    <name evidence="5" type="ORF">CARUB_v10025376mg</name>
</gene>